<accession>A0ABQ5SIB0</accession>
<feature type="non-terminal residue" evidence="4">
    <location>
        <position position="1"/>
    </location>
</feature>
<comment type="caution">
    <text evidence="4">The sequence shown here is derived from an EMBL/GenBank/DDBJ whole genome shotgun (WGS) entry which is preliminary data.</text>
</comment>
<feature type="region of interest" description="Disordered" evidence="2">
    <location>
        <begin position="296"/>
        <end position="330"/>
    </location>
</feature>
<dbReference type="SMART" id="SM00558">
    <property type="entry name" value="JmjC"/>
    <property type="match status" value="1"/>
</dbReference>
<feature type="region of interest" description="Disordered" evidence="2">
    <location>
        <begin position="471"/>
        <end position="520"/>
    </location>
</feature>
<dbReference type="PANTHER" id="PTHR12461:SF99">
    <property type="entry name" value="BIFUNCTIONAL PEPTIDASE AND (3S)-LYSYL HYDROXYLASE JMJD7"/>
    <property type="match status" value="1"/>
</dbReference>
<sequence>RPKEGSSTMPSADAGPRGATASAISVPAAHILRILQRASREVRDLDLGRSVDRVASRDLSPLRFATEYVQRNKPVVITDAINGWPALRLWGERYLESHPAGEVVVTVDVTPNGRGDAITTVADNAAGRLQEWFVTPHERRMTLKEFFGLMRKSRGTDKSASKGRAPREVPYMQHQNSNLSGELGLLLDDIGPGLPWAEEVFGGPPEAMNIWIGDERSATSFHKDHYENLYAVIRGTKVFSLLPPCDAYRMYLTRCPAASYMPRRDVLRGAVYGEVSPQPGVNPTPRAAIGASAVAVAGGGGDGEATDDTAGADDVARAEAEEEAGNPSELVAVLRDPGYEVLWSAVDTTVQDPKTRQAQPLFFGLEGGGLTSPAEPGVRSDGGDSGGLASPNDNSSDYADTALRRGLGSDSGQEIVDTAGGVDVDRSCSTGGCSDPWDTAGGAPLVVEVGPGEVLYLPSLWYHQVEQYTAAKRAPSSRPGGNRAAAPDTAAATTRPGAAGGTAADNVQGQQPQAQKTKQAEEEEYVMAVNFWYDMKYDGRYSAFKLVEGLAMAMGLADKPPAQEAGGHGHS</sequence>
<dbReference type="Proteomes" id="UP001165090">
    <property type="component" value="Unassembled WGS sequence"/>
</dbReference>
<feature type="region of interest" description="Disordered" evidence="2">
    <location>
        <begin position="363"/>
        <end position="426"/>
    </location>
</feature>
<protein>
    <recommendedName>
        <fullName evidence="3">JmjC domain-containing protein</fullName>
    </recommendedName>
</protein>
<dbReference type="InterPro" id="IPR014710">
    <property type="entry name" value="RmlC-like_jellyroll"/>
</dbReference>
<reference evidence="4 5" key="1">
    <citation type="journal article" date="2023" name="IScience">
        <title>Expanded male sex-determining region conserved during the evolution of homothallism in the green alga Volvox.</title>
        <authorList>
            <person name="Yamamoto K."/>
            <person name="Matsuzaki R."/>
            <person name="Mahakham W."/>
            <person name="Heman W."/>
            <person name="Sekimoto H."/>
            <person name="Kawachi M."/>
            <person name="Minakuchi Y."/>
            <person name="Toyoda A."/>
            <person name="Nozaki H."/>
        </authorList>
    </citation>
    <scope>NUCLEOTIDE SEQUENCE [LARGE SCALE GENOMIC DNA]</scope>
    <source>
        <strain evidence="4 5">NIES-4468</strain>
    </source>
</reference>
<evidence type="ECO:0000256" key="1">
    <source>
        <dbReference type="ARBA" id="ARBA00006801"/>
    </source>
</evidence>
<feature type="domain" description="JmjC" evidence="3">
    <location>
        <begin position="179"/>
        <end position="511"/>
    </location>
</feature>
<keyword evidence="5" id="KW-1185">Reference proteome</keyword>
<dbReference type="InterPro" id="IPR041667">
    <property type="entry name" value="Cupin_8"/>
</dbReference>
<evidence type="ECO:0000256" key="2">
    <source>
        <dbReference type="SAM" id="MobiDB-lite"/>
    </source>
</evidence>
<evidence type="ECO:0000313" key="4">
    <source>
        <dbReference type="EMBL" id="GLI69169.1"/>
    </source>
</evidence>
<dbReference type="EMBL" id="BSDZ01000080">
    <property type="protein sequence ID" value="GLI69169.1"/>
    <property type="molecule type" value="Genomic_DNA"/>
</dbReference>
<organism evidence="4 5">
    <name type="scientific">Volvox africanus</name>
    <dbReference type="NCBI Taxonomy" id="51714"/>
    <lineage>
        <taxon>Eukaryota</taxon>
        <taxon>Viridiplantae</taxon>
        <taxon>Chlorophyta</taxon>
        <taxon>core chlorophytes</taxon>
        <taxon>Chlorophyceae</taxon>
        <taxon>CS clade</taxon>
        <taxon>Chlamydomonadales</taxon>
        <taxon>Volvocaceae</taxon>
        <taxon>Volvox</taxon>
    </lineage>
</organism>
<feature type="compositionally biased region" description="Polar residues" evidence="2">
    <location>
        <begin position="1"/>
        <end position="10"/>
    </location>
</feature>
<evidence type="ECO:0000313" key="5">
    <source>
        <dbReference type="Proteomes" id="UP001165090"/>
    </source>
</evidence>
<gene>
    <name evidence="4" type="ORF">VaNZ11_013738</name>
</gene>
<feature type="region of interest" description="Disordered" evidence="2">
    <location>
        <begin position="1"/>
        <end position="20"/>
    </location>
</feature>
<proteinExistence type="inferred from homology"/>
<dbReference type="Gene3D" id="2.60.120.10">
    <property type="entry name" value="Jelly Rolls"/>
    <property type="match status" value="2"/>
</dbReference>
<feature type="compositionally biased region" description="Low complexity" evidence="2">
    <location>
        <begin position="483"/>
        <end position="517"/>
    </location>
</feature>
<dbReference type="PANTHER" id="PTHR12461">
    <property type="entry name" value="HYPOXIA-INDUCIBLE FACTOR 1 ALPHA INHIBITOR-RELATED"/>
    <property type="match status" value="1"/>
</dbReference>
<dbReference type="SUPFAM" id="SSF51197">
    <property type="entry name" value="Clavaminate synthase-like"/>
    <property type="match status" value="1"/>
</dbReference>
<name>A0ABQ5SIB0_9CHLO</name>
<comment type="similarity">
    <text evidence="1">Belongs to the JARID1 histone demethylase family.</text>
</comment>
<dbReference type="InterPro" id="IPR003347">
    <property type="entry name" value="JmjC_dom"/>
</dbReference>
<dbReference type="PROSITE" id="PS51184">
    <property type="entry name" value="JMJC"/>
    <property type="match status" value="1"/>
</dbReference>
<evidence type="ECO:0000259" key="3">
    <source>
        <dbReference type="PROSITE" id="PS51184"/>
    </source>
</evidence>
<dbReference type="Pfam" id="PF13621">
    <property type="entry name" value="Cupin_8"/>
    <property type="match status" value="1"/>
</dbReference>